<dbReference type="AlphaFoldDB" id="A0AAD8C242"/>
<sequence length="118" mass="12948">MNGWNVDGWRAFIDTPDPGSGARDSSIIFGGVCAVWLVCPARARRLCFTRFWTLGHNGHAFSFDAVWKKVTLLGRRSGEGWGVVSLQHPSSVAEVTRDKCQDVLGSETNDHSLSLVTN</sequence>
<evidence type="ECO:0000313" key="2">
    <source>
        <dbReference type="Proteomes" id="UP001233172"/>
    </source>
</evidence>
<comment type="caution">
    <text evidence="1">The sequence shown here is derived from an EMBL/GenBank/DDBJ whole genome shotgun (WGS) entry which is preliminary data.</text>
</comment>
<dbReference type="Proteomes" id="UP001233172">
    <property type="component" value="Unassembled WGS sequence"/>
</dbReference>
<keyword evidence="2" id="KW-1185">Reference proteome</keyword>
<protein>
    <submittedName>
        <fullName evidence="1">Uncharacterized protein</fullName>
    </submittedName>
</protein>
<proteinExistence type="predicted"/>
<evidence type="ECO:0000313" key="1">
    <source>
        <dbReference type="EMBL" id="KAK0063999.1"/>
    </source>
</evidence>
<reference evidence="1" key="2">
    <citation type="submission" date="2023-04" db="EMBL/GenBank/DDBJ databases">
        <authorList>
            <person name="Bu L."/>
            <person name="Lu L."/>
            <person name="Laidemitt M.R."/>
            <person name="Zhang S.M."/>
            <person name="Mutuku M."/>
            <person name="Mkoji G."/>
            <person name="Steinauer M."/>
            <person name="Loker E.S."/>
        </authorList>
    </citation>
    <scope>NUCLEOTIDE SEQUENCE</scope>
    <source>
        <strain evidence="1">KasaAsao</strain>
        <tissue evidence="1">Whole Snail</tissue>
    </source>
</reference>
<dbReference type="EMBL" id="JASAOG010000019">
    <property type="protein sequence ID" value="KAK0063999.1"/>
    <property type="molecule type" value="Genomic_DNA"/>
</dbReference>
<organism evidence="1 2">
    <name type="scientific">Biomphalaria pfeifferi</name>
    <name type="common">Bloodfluke planorb</name>
    <name type="synonym">Freshwater snail</name>
    <dbReference type="NCBI Taxonomy" id="112525"/>
    <lineage>
        <taxon>Eukaryota</taxon>
        <taxon>Metazoa</taxon>
        <taxon>Spiralia</taxon>
        <taxon>Lophotrochozoa</taxon>
        <taxon>Mollusca</taxon>
        <taxon>Gastropoda</taxon>
        <taxon>Heterobranchia</taxon>
        <taxon>Euthyneura</taxon>
        <taxon>Panpulmonata</taxon>
        <taxon>Hygrophila</taxon>
        <taxon>Lymnaeoidea</taxon>
        <taxon>Planorbidae</taxon>
        <taxon>Biomphalaria</taxon>
    </lineage>
</organism>
<name>A0AAD8C242_BIOPF</name>
<reference evidence="1" key="1">
    <citation type="journal article" date="2023" name="PLoS Negl. Trop. Dis.">
        <title>A genome sequence for Biomphalaria pfeifferi, the major vector snail for the human-infecting parasite Schistosoma mansoni.</title>
        <authorList>
            <person name="Bu L."/>
            <person name="Lu L."/>
            <person name="Laidemitt M.R."/>
            <person name="Zhang S.M."/>
            <person name="Mutuku M."/>
            <person name="Mkoji G."/>
            <person name="Steinauer M."/>
            <person name="Loker E.S."/>
        </authorList>
    </citation>
    <scope>NUCLEOTIDE SEQUENCE</scope>
    <source>
        <strain evidence="1">KasaAsao</strain>
    </source>
</reference>
<accession>A0AAD8C242</accession>
<gene>
    <name evidence="1" type="ORF">Bpfe_006684</name>
</gene>